<feature type="compositionally biased region" description="Basic and acidic residues" evidence="1">
    <location>
        <begin position="44"/>
        <end position="54"/>
    </location>
</feature>
<accession>A0ABT5T227</accession>
<gene>
    <name evidence="2" type="ORF">PGB27_24145</name>
</gene>
<feature type="region of interest" description="Disordered" evidence="1">
    <location>
        <begin position="33"/>
        <end position="54"/>
    </location>
</feature>
<keyword evidence="3" id="KW-1185">Reference proteome</keyword>
<protein>
    <submittedName>
        <fullName evidence="2">Uncharacterized protein</fullName>
    </submittedName>
</protein>
<dbReference type="RefSeq" id="WP_274202976.1">
    <property type="nucleotide sequence ID" value="NZ_JAQZAO010000012.1"/>
</dbReference>
<name>A0ABT5T227_9PSEU</name>
<evidence type="ECO:0000256" key="1">
    <source>
        <dbReference type="SAM" id="MobiDB-lite"/>
    </source>
</evidence>
<sequence>MHNTRRDVWFDALAHTVTVDGDWPRCAECDEYGSHEGCQPEQQDAEREQSAVAS</sequence>
<reference evidence="2 3" key="1">
    <citation type="submission" date="2023-02" db="EMBL/GenBank/DDBJ databases">
        <title>Genome sequencing required for Actinomycetospora new species description.</title>
        <authorList>
            <person name="Saimee Y."/>
            <person name="Duangmal K."/>
        </authorList>
    </citation>
    <scope>NUCLEOTIDE SEQUENCE [LARGE SCALE GENOMIC DNA]</scope>
    <source>
        <strain evidence="2 3">DW7H6</strain>
    </source>
</reference>
<organism evidence="2 3">
    <name type="scientific">Actinomycetospora lemnae</name>
    <dbReference type="NCBI Taxonomy" id="3019891"/>
    <lineage>
        <taxon>Bacteria</taxon>
        <taxon>Bacillati</taxon>
        <taxon>Actinomycetota</taxon>
        <taxon>Actinomycetes</taxon>
        <taxon>Pseudonocardiales</taxon>
        <taxon>Pseudonocardiaceae</taxon>
        <taxon>Actinomycetospora</taxon>
    </lineage>
</organism>
<evidence type="ECO:0000313" key="2">
    <source>
        <dbReference type="EMBL" id="MDD7968446.1"/>
    </source>
</evidence>
<evidence type="ECO:0000313" key="3">
    <source>
        <dbReference type="Proteomes" id="UP001300763"/>
    </source>
</evidence>
<dbReference type="EMBL" id="JAQZAO010000012">
    <property type="protein sequence ID" value="MDD7968446.1"/>
    <property type="molecule type" value="Genomic_DNA"/>
</dbReference>
<proteinExistence type="predicted"/>
<dbReference type="Proteomes" id="UP001300763">
    <property type="component" value="Unassembled WGS sequence"/>
</dbReference>
<comment type="caution">
    <text evidence="2">The sequence shown here is derived from an EMBL/GenBank/DDBJ whole genome shotgun (WGS) entry which is preliminary data.</text>
</comment>